<feature type="transmembrane region" description="Helical" evidence="7">
    <location>
        <begin position="163"/>
        <end position="183"/>
    </location>
</feature>
<keyword evidence="4 7" id="KW-1133">Transmembrane helix</keyword>
<dbReference type="RefSeq" id="XP_062526352.1">
    <property type="nucleotide sequence ID" value="XM_062670368.1"/>
</dbReference>
<dbReference type="RefSeq" id="XP_037869182.1">
    <property type="nucleotide sequence ID" value="XM_038013254.2"/>
</dbReference>
<evidence type="ECO:0000256" key="2">
    <source>
        <dbReference type="ARBA" id="ARBA00006175"/>
    </source>
</evidence>
<evidence type="ECO:0000313" key="8">
    <source>
        <dbReference type="EnsemblMetazoa" id="XP_037869182.1"/>
    </source>
</evidence>
<protein>
    <submittedName>
        <fullName evidence="8">Uncharacterized protein</fullName>
    </submittedName>
</protein>
<dbReference type="InterPro" id="IPR000425">
    <property type="entry name" value="MIP"/>
</dbReference>
<keyword evidence="6" id="KW-0813">Transport</keyword>
<comment type="similarity">
    <text evidence="2 6">Belongs to the MIP/aquaporin (TC 1.A.8) family.</text>
</comment>
<feature type="transmembrane region" description="Helical" evidence="7">
    <location>
        <begin position="195"/>
        <end position="217"/>
    </location>
</feature>
<reference evidence="8" key="2">
    <citation type="submission" date="2022-06" db="UniProtKB">
        <authorList>
            <consortium name="EnsemblMetazoa"/>
        </authorList>
    </citation>
    <scope>IDENTIFICATION</scope>
    <source>
        <strain evidence="8">p50T (Dazao)</strain>
    </source>
</reference>
<dbReference type="KEGG" id="bmor:101736678"/>
<evidence type="ECO:0000256" key="3">
    <source>
        <dbReference type="ARBA" id="ARBA00022692"/>
    </source>
</evidence>
<feature type="transmembrane region" description="Helical" evidence="7">
    <location>
        <begin position="122"/>
        <end position="143"/>
    </location>
</feature>
<dbReference type="PANTHER" id="PTHR19139">
    <property type="entry name" value="AQUAPORIN TRANSPORTER"/>
    <property type="match status" value="1"/>
</dbReference>
<keyword evidence="9" id="KW-1185">Reference proteome</keyword>
<proteinExistence type="inferred from homology"/>
<dbReference type="AlphaFoldDB" id="A0A8R2LXV1"/>
<evidence type="ECO:0000256" key="5">
    <source>
        <dbReference type="ARBA" id="ARBA00023136"/>
    </source>
</evidence>
<evidence type="ECO:0000256" key="1">
    <source>
        <dbReference type="ARBA" id="ARBA00004141"/>
    </source>
</evidence>
<dbReference type="PRINTS" id="PR00783">
    <property type="entry name" value="MINTRINSICP"/>
</dbReference>
<dbReference type="GO" id="GO:0005886">
    <property type="term" value="C:plasma membrane"/>
    <property type="evidence" value="ECO:0007669"/>
    <property type="project" value="TreeGrafter"/>
</dbReference>
<reference evidence="9" key="1">
    <citation type="journal article" date="2008" name="Insect Biochem. Mol. Biol.">
        <title>The genome of a lepidopteran model insect, the silkworm Bombyx mori.</title>
        <authorList>
            <consortium name="International Silkworm Genome Consortium"/>
        </authorList>
    </citation>
    <scope>NUCLEOTIDE SEQUENCE [LARGE SCALE GENOMIC DNA]</scope>
    <source>
        <strain evidence="9">p50T</strain>
    </source>
</reference>
<dbReference type="Gene3D" id="1.20.1080.10">
    <property type="entry name" value="Glycerol uptake facilitator protein"/>
    <property type="match status" value="1"/>
</dbReference>
<dbReference type="EnsemblMetazoa" id="XM_038013254.1">
    <property type="protein sequence ID" value="XP_037869182.1"/>
    <property type="gene ID" value="LOC101736678"/>
</dbReference>
<dbReference type="Pfam" id="PF00230">
    <property type="entry name" value="MIP"/>
    <property type="match status" value="1"/>
</dbReference>
<evidence type="ECO:0000256" key="6">
    <source>
        <dbReference type="RuleBase" id="RU000477"/>
    </source>
</evidence>
<dbReference type="PANTHER" id="PTHR19139:SF199">
    <property type="entry name" value="MIP17260P"/>
    <property type="match status" value="1"/>
</dbReference>
<sequence>MGILQDYVRAGGGHDDEGTKLNIHKSKYRGGCGCTARLPTDNRPELARVAAAEALGAALLVLLSCFPSCLPTPLSSTHTALASGCVVAMLVQGLDHISGAMMNPTVTLAAVVWGRVSAVRAIVMFAAQLAGGAAGAAALAALVPAGGSLAGCLTVPAPGVSTARAVAVEAVLGACLALVNCAAWDPRNQHLRDSWPLRIGTSVAAMSLVAGTLTGASMNPARSLAPAVLLGQFHHHWVYWVGPLSGGAGAAALYCALWRPPPPRAAPAPALPRPLSKHCTAACCSREDWRAPGGGG</sequence>
<dbReference type="InterPro" id="IPR034294">
    <property type="entry name" value="Aquaporin_transptr"/>
</dbReference>
<evidence type="ECO:0000256" key="7">
    <source>
        <dbReference type="SAM" id="Phobius"/>
    </source>
</evidence>
<keyword evidence="5 7" id="KW-0472">Membrane</keyword>
<evidence type="ECO:0000313" key="9">
    <source>
        <dbReference type="Proteomes" id="UP000005204"/>
    </source>
</evidence>
<dbReference type="GO" id="GO:0015267">
    <property type="term" value="F:channel activity"/>
    <property type="evidence" value="ECO:0007669"/>
    <property type="project" value="InterPro"/>
</dbReference>
<comment type="subcellular location">
    <subcellularLocation>
        <location evidence="1">Membrane</location>
        <topology evidence="1">Multi-pass membrane protein</topology>
    </subcellularLocation>
</comment>
<accession>A0A8R2LXV1</accession>
<dbReference type="Proteomes" id="UP000005204">
    <property type="component" value="Unassembled WGS sequence"/>
</dbReference>
<dbReference type="GeneID" id="101736678"/>
<organism evidence="8 9">
    <name type="scientific">Bombyx mori</name>
    <name type="common">Silk moth</name>
    <dbReference type="NCBI Taxonomy" id="7091"/>
    <lineage>
        <taxon>Eukaryota</taxon>
        <taxon>Metazoa</taxon>
        <taxon>Ecdysozoa</taxon>
        <taxon>Arthropoda</taxon>
        <taxon>Hexapoda</taxon>
        <taxon>Insecta</taxon>
        <taxon>Pterygota</taxon>
        <taxon>Neoptera</taxon>
        <taxon>Endopterygota</taxon>
        <taxon>Lepidoptera</taxon>
        <taxon>Glossata</taxon>
        <taxon>Ditrysia</taxon>
        <taxon>Bombycoidea</taxon>
        <taxon>Bombycidae</taxon>
        <taxon>Bombycinae</taxon>
        <taxon>Bombyx</taxon>
    </lineage>
</organism>
<dbReference type="InterPro" id="IPR023271">
    <property type="entry name" value="Aquaporin-like"/>
</dbReference>
<name>A0A8R2LXV1_BOMMO</name>
<dbReference type="RefSeq" id="XP_037869183.1">
    <property type="nucleotide sequence ID" value="XM_038013255.2"/>
</dbReference>
<dbReference type="EnsemblMetazoa" id="XM_038013255.1">
    <property type="protein sequence ID" value="XP_037869183.1"/>
    <property type="gene ID" value="LOC101736678"/>
</dbReference>
<keyword evidence="3 6" id="KW-0812">Transmembrane</keyword>
<feature type="transmembrane region" description="Helical" evidence="7">
    <location>
        <begin position="237"/>
        <end position="257"/>
    </location>
</feature>
<dbReference type="SUPFAM" id="SSF81338">
    <property type="entry name" value="Aquaporin-like"/>
    <property type="match status" value="1"/>
</dbReference>
<evidence type="ECO:0000256" key="4">
    <source>
        <dbReference type="ARBA" id="ARBA00022989"/>
    </source>
</evidence>